<dbReference type="eggNOG" id="ENOG502Z8FB">
    <property type="taxonomic scope" value="Bacteria"/>
</dbReference>
<evidence type="ECO:0000313" key="3">
    <source>
        <dbReference type="Proteomes" id="UP000005713"/>
    </source>
</evidence>
<accession>A3K5S5</accession>
<keyword evidence="1" id="KW-0812">Transmembrane</keyword>
<dbReference type="OrthoDB" id="7822309at2"/>
<feature type="transmembrane region" description="Helical" evidence="1">
    <location>
        <begin position="108"/>
        <end position="126"/>
    </location>
</feature>
<proteinExistence type="predicted"/>
<dbReference type="EMBL" id="AAYA01000009">
    <property type="protein sequence ID" value="EBA07464.1"/>
    <property type="molecule type" value="Genomic_DNA"/>
</dbReference>
<dbReference type="AlphaFoldDB" id="A3K5S5"/>
<evidence type="ECO:0000313" key="2">
    <source>
        <dbReference type="EMBL" id="EBA07464.1"/>
    </source>
</evidence>
<sequence>MTALKQFQRLEATGLWRPDPDAQRREVIVSLGDATLTMSSTSGDILAHWSLGAVTRANGTQVPAIYHPDSDPGETLELPADETEMITGLDRVLRAIDRRRPRPGKLRFYLTGAFVVGLAAGAIFWLPDALERYATTVVPPVKRAEIGAKLLTHITRLTGQPCNTPDAREPLKRFSQRVQPSGSVVIVPGGGFTSTHLPGAIVLLHRRVVEDHEDPDVAAGFALVEAARARASDPLAELLDWAGLAASLQLLTTGSLPDSALADYAEYIMTRPARLPDAAQLLPAFAQAELRSTPYAYALDITGESTLALIEADPMRATGSRTVLSDADWVRLQGICGS</sequence>
<organism evidence="2 3">
    <name type="scientific">Sagittula stellata (strain ATCC 700073 / DSM 11524 / E-37)</name>
    <dbReference type="NCBI Taxonomy" id="388399"/>
    <lineage>
        <taxon>Bacteria</taxon>
        <taxon>Pseudomonadati</taxon>
        <taxon>Pseudomonadota</taxon>
        <taxon>Alphaproteobacteria</taxon>
        <taxon>Rhodobacterales</taxon>
        <taxon>Roseobacteraceae</taxon>
        <taxon>Sagittula</taxon>
    </lineage>
</organism>
<evidence type="ECO:0000256" key="1">
    <source>
        <dbReference type="SAM" id="Phobius"/>
    </source>
</evidence>
<keyword evidence="3" id="KW-1185">Reference proteome</keyword>
<reference evidence="2 3" key="1">
    <citation type="submission" date="2006-06" db="EMBL/GenBank/DDBJ databases">
        <authorList>
            <person name="Moran M.A."/>
            <person name="Ferriera S."/>
            <person name="Johnson J."/>
            <person name="Kravitz S."/>
            <person name="Beeson K."/>
            <person name="Sutton G."/>
            <person name="Rogers Y.-H."/>
            <person name="Friedman R."/>
            <person name="Frazier M."/>
            <person name="Venter J.C."/>
        </authorList>
    </citation>
    <scope>NUCLEOTIDE SEQUENCE [LARGE SCALE GENOMIC DNA]</scope>
    <source>
        <strain evidence="2 3">E-37</strain>
    </source>
</reference>
<comment type="caution">
    <text evidence="2">The sequence shown here is derived from an EMBL/GenBank/DDBJ whole genome shotgun (WGS) entry which is preliminary data.</text>
</comment>
<keyword evidence="1" id="KW-0472">Membrane</keyword>
<dbReference type="Proteomes" id="UP000005713">
    <property type="component" value="Unassembled WGS sequence"/>
</dbReference>
<gene>
    <name evidence="2" type="ORF">SSE37_21735</name>
</gene>
<protein>
    <submittedName>
        <fullName evidence="2">Uncharacterized protein</fullName>
    </submittedName>
</protein>
<dbReference type="RefSeq" id="WP_005860491.1">
    <property type="nucleotide sequence ID" value="NZ_AAYA01000009.1"/>
</dbReference>
<name>A3K5S5_SAGS3</name>
<keyword evidence="1" id="KW-1133">Transmembrane helix</keyword>